<dbReference type="InterPro" id="IPR001087">
    <property type="entry name" value="GDSL"/>
</dbReference>
<dbReference type="AlphaFoldDB" id="R7VL66"/>
<reference evidence="5" key="3">
    <citation type="submission" date="2015-06" db="UniProtKB">
        <authorList>
            <consortium name="EnsemblMetazoa"/>
        </authorList>
    </citation>
    <scope>IDENTIFICATION</scope>
</reference>
<organism evidence="4">
    <name type="scientific">Capitella teleta</name>
    <name type="common">Polychaete worm</name>
    <dbReference type="NCBI Taxonomy" id="283909"/>
    <lineage>
        <taxon>Eukaryota</taxon>
        <taxon>Metazoa</taxon>
        <taxon>Spiralia</taxon>
        <taxon>Lophotrochozoa</taxon>
        <taxon>Annelida</taxon>
        <taxon>Polychaeta</taxon>
        <taxon>Sedentaria</taxon>
        <taxon>Scolecida</taxon>
        <taxon>Capitellidae</taxon>
        <taxon>Capitella</taxon>
    </lineage>
</organism>
<dbReference type="SUPFAM" id="SSF47862">
    <property type="entry name" value="Saposin"/>
    <property type="match status" value="1"/>
</dbReference>
<keyword evidence="1" id="KW-1015">Disulfide bond</keyword>
<dbReference type="Gene3D" id="3.40.50.1110">
    <property type="entry name" value="SGNH hydrolase"/>
    <property type="match status" value="1"/>
</dbReference>
<dbReference type="GO" id="GO:0009104">
    <property type="term" value="P:lipopolysaccharide catabolic process"/>
    <property type="evidence" value="ECO:0007669"/>
    <property type="project" value="TreeGrafter"/>
</dbReference>
<name>R7VL66_CAPTE</name>
<evidence type="ECO:0000256" key="1">
    <source>
        <dbReference type="ARBA" id="ARBA00023157"/>
    </source>
</evidence>
<dbReference type="EMBL" id="KB292557">
    <property type="protein sequence ID" value="ELU17350.1"/>
    <property type="molecule type" value="Genomic_DNA"/>
</dbReference>
<dbReference type="PANTHER" id="PTHR15010">
    <property type="entry name" value="ACYLOXYACYL HYDROLASE"/>
    <property type="match status" value="1"/>
</dbReference>
<dbReference type="Gene3D" id="1.10.225.10">
    <property type="entry name" value="Saposin-like"/>
    <property type="match status" value="1"/>
</dbReference>
<dbReference type="PROSITE" id="PS50015">
    <property type="entry name" value="SAP_B"/>
    <property type="match status" value="1"/>
</dbReference>
<accession>R7VL66</accession>
<feature type="signal peptide" evidence="2">
    <location>
        <begin position="1"/>
        <end position="19"/>
    </location>
</feature>
<gene>
    <name evidence="4" type="ORF">CAPTEDRAFT_154594</name>
</gene>
<dbReference type="InterPro" id="IPR048593">
    <property type="entry name" value="AOAH_Saposin_N"/>
</dbReference>
<reference evidence="4 6" key="2">
    <citation type="journal article" date="2013" name="Nature">
        <title>Insights into bilaterian evolution from three spiralian genomes.</title>
        <authorList>
            <person name="Simakov O."/>
            <person name="Marletaz F."/>
            <person name="Cho S.J."/>
            <person name="Edsinger-Gonzales E."/>
            <person name="Havlak P."/>
            <person name="Hellsten U."/>
            <person name="Kuo D.H."/>
            <person name="Larsson T."/>
            <person name="Lv J."/>
            <person name="Arendt D."/>
            <person name="Savage R."/>
            <person name="Osoegawa K."/>
            <person name="de Jong P."/>
            <person name="Grimwood J."/>
            <person name="Chapman J.A."/>
            <person name="Shapiro H."/>
            <person name="Aerts A."/>
            <person name="Otillar R.P."/>
            <person name="Terry A.Y."/>
            <person name="Boore J.L."/>
            <person name="Grigoriev I.V."/>
            <person name="Lindberg D.R."/>
            <person name="Seaver E.C."/>
            <person name="Weisblat D.A."/>
            <person name="Putnam N.H."/>
            <person name="Rokhsar D.S."/>
        </authorList>
    </citation>
    <scope>NUCLEOTIDE SEQUENCE</scope>
    <source>
        <strain evidence="4 6">I ESC-2004</strain>
    </source>
</reference>
<dbReference type="SUPFAM" id="SSF52266">
    <property type="entry name" value="SGNH hydrolase"/>
    <property type="match status" value="1"/>
</dbReference>
<dbReference type="Proteomes" id="UP000014760">
    <property type="component" value="Unassembled WGS sequence"/>
</dbReference>
<reference evidence="6" key="1">
    <citation type="submission" date="2012-12" db="EMBL/GenBank/DDBJ databases">
        <authorList>
            <person name="Hellsten U."/>
            <person name="Grimwood J."/>
            <person name="Chapman J.A."/>
            <person name="Shapiro H."/>
            <person name="Aerts A."/>
            <person name="Otillar R.P."/>
            <person name="Terry A.Y."/>
            <person name="Boore J.L."/>
            <person name="Simakov O."/>
            <person name="Marletaz F."/>
            <person name="Cho S.-J."/>
            <person name="Edsinger-Gonzales E."/>
            <person name="Havlak P."/>
            <person name="Kuo D.-H."/>
            <person name="Larsson T."/>
            <person name="Lv J."/>
            <person name="Arendt D."/>
            <person name="Savage R."/>
            <person name="Osoegawa K."/>
            <person name="de Jong P."/>
            <person name="Lindberg D.R."/>
            <person name="Seaver E.C."/>
            <person name="Weisblat D.A."/>
            <person name="Putnam N.H."/>
            <person name="Grigoriev I.V."/>
            <person name="Rokhsar D.S."/>
        </authorList>
    </citation>
    <scope>NUCLEOTIDE SEQUENCE</scope>
    <source>
        <strain evidence="6">I ESC-2004</strain>
    </source>
</reference>
<dbReference type="GO" id="GO:0050528">
    <property type="term" value="F:acyloxyacyl hydrolase activity"/>
    <property type="evidence" value="ECO:0007669"/>
    <property type="project" value="InterPro"/>
</dbReference>
<evidence type="ECO:0000313" key="5">
    <source>
        <dbReference type="EnsemblMetazoa" id="CapteP154594"/>
    </source>
</evidence>
<evidence type="ECO:0000313" key="6">
    <source>
        <dbReference type="Proteomes" id="UP000014760"/>
    </source>
</evidence>
<dbReference type="SMART" id="SM00741">
    <property type="entry name" value="SapB"/>
    <property type="match status" value="1"/>
</dbReference>
<dbReference type="OrthoDB" id="14839at2759"/>
<evidence type="ECO:0000256" key="2">
    <source>
        <dbReference type="SAM" id="SignalP"/>
    </source>
</evidence>
<dbReference type="GO" id="GO:0005509">
    <property type="term" value="F:calcium ion binding"/>
    <property type="evidence" value="ECO:0007669"/>
    <property type="project" value="TreeGrafter"/>
</dbReference>
<dbReference type="PANTHER" id="PTHR15010:SF0">
    <property type="entry name" value="ACYLOXYACYL HYDROLASE"/>
    <property type="match status" value="1"/>
</dbReference>
<dbReference type="InterPro" id="IPR036514">
    <property type="entry name" value="SGNH_hydro_sf"/>
</dbReference>
<dbReference type="EnsemblMetazoa" id="CapteT154594">
    <property type="protein sequence ID" value="CapteP154594"/>
    <property type="gene ID" value="CapteG154594"/>
</dbReference>
<proteinExistence type="predicted"/>
<dbReference type="EMBL" id="AMQN01016927">
    <property type="status" value="NOT_ANNOTATED_CDS"/>
    <property type="molecule type" value="Genomic_DNA"/>
</dbReference>
<feature type="chain" id="PRO_5008789171" description="Saposin B-type domain-containing protein" evidence="2">
    <location>
        <begin position="20"/>
        <end position="575"/>
    </location>
</feature>
<dbReference type="InterPro" id="IPR008139">
    <property type="entry name" value="SaposinB_dom"/>
</dbReference>
<evidence type="ECO:0000313" key="4">
    <source>
        <dbReference type="EMBL" id="ELU17350.1"/>
    </source>
</evidence>
<dbReference type="OMA" id="PFCHLYP"/>
<keyword evidence="2" id="KW-0732">Signal</keyword>
<sequence>MKHLQLYFSFFAVLSVVLAVEANRGINGGYYCFGCTMAVGVLQQIAEVHNASISESLESVCKYLPELSSRGTHMRRECQTLIRLLGPVLIELFYTHETPDVICHALRFCYTETGERECRLFPLPKGGIPGRLEKLRPILRKHLVKLNIPEFLEPCSWPGLKRICELADSVLDHNPAVDLDGDGFSSVEALRGSAWRGRDCSDVQKNIRPGVIPDSDKDLDANCNGIYGVDANGVPYEETLCPKNLTSRGIVVIGDSAMAHFHIPEQWVDAELFTWESFSHLPYVLENEFDWPMMSSTTGFVNITWPISPGPVHSIYLQMKERNRCVHRDYQNLAVNGADSFDTQYNQKRLSRDPVNDYPLLVLFALVGNDVCNSYPDTLSHMTTPEEMRNNVLKSLEYLNSTIPADSKVLLVGLADGRVLYDSMYQRFHPIGRHNQDITYPQFYDYFGCLQATPCQGWMTSNATLRDLTFERADKLNQVLFDVAKTYKNKFTNLEVNFLECPLMTVLEDWERVHGPGSIHQLVEAVDGFHPNQKAQSLIAQYSWKYLGKYLPHYLGDLNPHNHQIRDIFGDQGGH</sequence>
<keyword evidence="6" id="KW-1185">Reference proteome</keyword>
<protein>
    <recommendedName>
        <fullName evidence="3">Saposin B-type domain-containing protein</fullName>
    </recommendedName>
</protein>
<dbReference type="InterPro" id="IPR011001">
    <property type="entry name" value="Saposin-like"/>
</dbReference>
<dbReference type="Pfam" id="PF20825">
    <property type="entry name" value="Saposin"/>
    <property type="match status" value="1"/>
</dbReference>
<dbReference type="Pfam" id="PF00657">
    <property type="entry name" value="Lipase_GDSL"/>
    <property type="match status" value="1"/>
</dbReference>
<evidence type="ECO:0000259" key="3">
    <source>
        <dbReference type="PROSITE" id="PS50015"/>
    </source>
</evidence>
<dbReference type="InterPro" id="IPR039676">
    <property type="entry name" value="AOAH"/>
</dbReference>
<dbReference type="HOGENOM" id="CLU_025769_0_0_1"/>
<feature type="domain" description="Saposin B-type" evidence="3">
    <location>
        <begin position="28"/>
        <end position="113"/>
    </location>
</feature>